<feature type="region of interest" description="Disordered" evidence="1">
    <location>
        <begin position="164"/>
        <end position="209"/>
    </location>
</feature>
<proteinExistence type="predicted"/>
<reference evidence="2" key="1">
    <citation type="submission" date="2021-07" db="EMBL/GenBank/DDBJ databases">
        <title>Draft genome of Mortierella alpina, strain LL118, isolated from an aspen leaf litter sample.</title>
        <authorList>
            <person name="Yang S."/>
            <person name="Vinatzer B.A."/>
        </authorList>
    </citation>
    <scope>NUCLEOTIDE SEQUENCE</scope>
    <source>
        <strain evidence="2">LL118</strain>
    </source>
</reference>
<evidence type="ECO:0000256" key="1">
    <source>
        <dbReference type="SAM" id="MobiDB-lite"/>
    </source>
</evidence>
<feature type="compositionally biased region" description="Basic residues" evidence="1">
    <location>
        <begin position="77"/>
        <end position="86"/>
    </location>
</feature>
<feature type="compositionally biased region" description="Polar residues" evidence="1">
    <location>
        <begin position="185"/>
        <end position="194"/>
    </location>
</feature>
<evidence type="ECO:0000313" key="2">
    <source>
        <dbReference type="EMBL" id="KAG9327001.1"/>
    </source>
</evidence>
<feature type="compositionally biased region" description="Basic and acidic residues" evidence="1">
    <location>
        <begin position="175"/>
        <end position="184"/>
    </location>
</feature>
<feature type="compositionally biased region" description="Low complexity" evidence="1">
    <location>
        <begin position="113"/>
        <end position="125"/>
    </location>
</feature>
<feature type="compositionally biased region" description="Basic and acidic residues" evidence="1">
    <location>
        <begin position="195"/>
        <end position="209"/>
    </location>
</feature>
<feature type="region of interest" description="Disordered" evidence="1">
    <location>
        <begin position="76"/>
        <end position="138"/>
    </location>
</feature>
<evidence type="ECO:0000313" key="3">
    <source>
        <dbReference type="Proteomes" id="UP000717515"/>
    </source>
</evidence>
<comment type="caution">
    <text evidence="2">The sequence shown here is derived from an EMBL/GenBank/DDBJ whole genome shotgun (WGS) entry which is preliminary data.</text>
</comment>
<name>A0A9P8ACE8_MORAP</name>
<gene>
    <name evidence="2" type="ORF">KVV02_006478</name>
</gene>
<feature type="region of interest" description="Disordered" evidence="1">
    <location>
        <begin position="234"/>
        <end position="270"/>
    </location>
</feature>
<dbReference type="Proteomes" id="UP000717515">
    <property type="component" value="Unassembled WGS sequence"/>
</dbReference>
<sequence length="270" mass="30745">MMHRAARTLSINTSNACLVNKFNNSHSGRPYTPLPPSCRLHKIYEEKLEVLGPLGYENWYDDHANPFYRHPEPEISRHRHHAKAHTPHPFDLTESLPHHGTTMRPAPPPPRRPSTSDASDSDAPPETSQAMPRDKITFSTDFTGFESLDSDDSEAEEMIDFFGDGFHEDEDEDGEGRGLFKNETDISSMPSPQRKQFEREKRRLSNRNRIMDRGHLMPETTVYLPILPTMTTKREPRFLTASNAASGPKPGTKVRALSPYPRSRTLKTQN</sequence>
<accession>A0A9P8ACE8</accession>
<organism evidence="2 3">
    <name type="scientific">Mortierella alpina</name>
    <name type="common">Oleaginous fungus</name>
    <name type="synonym">Mortierella renispora</name>
    <dbReference type="NCBI Taxonomy" id="64518"/>
    <lineage>
        <taxon>Eukaryota</taxon>
        <taxon>Fungi</taxon>
        <taxon>Fungi incertae sedis</taxon>
        <taxon>Mucoromycota</taxon>
        <taxon>Mortierellomycotina</taxon>
        <taxon>Mortierellomycetes</taxon>
        <taxon>Mortierellales</taxon>
        <taxon>Mortierellaceae</taxon>
        <taxon>Mortierella</taxon>
    </lineage>
</organism>
<protein>
    <submittedName>
        <fullName evidence="2">Uncharacterized protein</fullName>
    </submittedName>
</protein>
<dbReference type="EMBL" id="JAIFTL010000010">
    <property type="protein sequence ID" value="KAG9327001.1"/>
    <property type="molecule type" value="Genomic_DNA"/>
</dbReference>
<dbReference type="AlphaFoldDB" id="A0A9P8ACE8"/>